<proteinExistence type="predicted"/>
<keyword evidence="5" id="KW-1185">Reference proteome</keyword>
<protein>
    <submittedName>
        <fullName evidence="4">Glycosyltransferase involved in cell wall biosynthesis</fullName>
    </submittedName>
</protein>
<evidence type="ECO:0000259" key="3">
    <source>
        <dbReference type="Pfam" id="PF13439"/>
    </source>
</evidence>
<dbReference type="Gene3D" id="3.40.50.2000">
    <property type="entry name" value="Glycogen Phosphorylase B"/>
    <property type="match status" value="2"/>
</dbReference>
<reference evidence="4 5" key="1">
    <citation type="submission" date="2024-06" db="EMBL/GenBank/DDBJ databases">
        <title>Genomic Encyclopedia of Type Strains, Phase V (KMG-V): Genome sequencing to study the core and pangenomes of soil and plant-associated prokaryotes.</title>
        <authorList>
            <person name="Whitman W."/>
        </authorList>
    </citation>
    <scope>NUCLEOTIDE SEQUENCE [LARGE SCALE GENOMIC DNA]</scope>
    <source>
        <strain evidence="4 5">NE40</strain>
    </source>
</reference>
<gene>
    <name evidence="4" type="ORF">V5J35_004203</name>
</gene>
<dbReference type="Proteomes" id="UP001549366">
    <property type="component" value="Unassembled WGS sequence"/>
</dbReference>
<dbReference type="PANTHER" id="PTHR46401:SF2">
    <property type="entry name" value="GLYCOSYLTRANSFERASE WBBK-RELATED"/>
    <property type="match status" value="1"/>
</dbReference>
<sequence>MQHNILFGAYPWAFDCPGGGERQLMAWKSHLEAQNHQVTLYNPWEPVPENVKIFHYFSVMPGSYQLCEYIKSKEIRLVISPNLWVTPKTKWHYPHDEIQRLISIADLLIVNSQQEAATLSEVYSLPAERFHVAYNGVEESFLKPGNPELFREQFLLGEKKFFINVANIEPRKNQLTFLKALKHFPELSLIVIGHARDESYFRSCREVGGDQFVYIGPLPYGSDILKSALAGAEGFVMPSTVETPSIAALEAAASGCRVLITRVGSTTEYFGDEVVYINPDDSRTIVEGIVTLLQGVQGKLQKSIRDKFTWVHSARQLSLAYQKVL</sequence>
<organism evidence="4 5">
    <name type="scientific">Endozoicomonas lisbonensis</name>
    <dbReference type="NCBI Taxonomy" id="3120522"/>
    <lineage>
        <taxon>Bacteria</taxon>
        <taxon>Pseudomonadati</taxon>
        <taxon>Pseudomonadota</taxon>
        <taxon>Gammaproteobacteria</taxon>
        <taxon>Oceanospirillales</taxon>
        <taxon>Endozoicomonadaceae</taxon>
        <taxon>Endozoicomonas</taxon>
    </lineage>
</organism>
<accession>A0ABV2SMM1</accession>
<dbReference type="RefSeq" id="WP_354009045.1">
    <property type="nucleotide sequence ID" value="NZ_JBEWTA010000001.1"/>
</dbReference>
<evidence type="ECO:0000259" key="2">
    <source>
        <dbReference type="Pfam" id="PF00534"/>
    </source>
</evidence>
<dbReference type="PANTHER" id="PTHR46401">
    <property type="entry name" value="GLYCOSYLTRANSFERASE WBBK-RELATED"/>
    <property type="match status" value="1"/>
</dbReference>
<dbReference type="Pfam" id="PF00534">
    <property type="entry name" value="Glycos_transf_1"/>
    <property type="match status" value="1"/>
</dbReference>
<comment type="caution">
    <text evidence="4">The sequence shown here is derived from an EMBL/GenBank/DDBJ whole genome shotgun (WGS) entry which is preliminary data.</text>
</comment>
<dbReference type="InterPro" id="IPR001296">
    <property type="entry name" value="Glyco_trans_1"/>
</dbReference>
<dbReference type="Pfam" id="PF13439">
    <property type="entry name" value="Glyco_transf_4"/>
    <property type="match status" value="1"/>
</dbReference>
<evidence type="ECO:0000256" key="1">
    <source>
        <dbReference type="ARBA" id="ARBA00022679"/>
    </source>
</evidence>
<name>A0ABV2SMM1_9GAMM</name>
<evidence type="ECO:0000313" key="5">
    <source>
        <dbReference type="Proteomes" id="UP001549366"/>
    </source>
</evidence>
<feature type="domain" description="Glycosyl transferase family 1" evidence="2">
    <location>
        <begin position="150"/>
        <end position="295"/>
    </location>
</feature>
<keyword evidence="1" id="KW-0808">Transferase</keyword>
<feature type="domain" description="Glycosyltransferase subfamily 4-like N-terminal" evidence="3">
    <location>
        <begin position="50"/>
        <end position="139"/>
    </location>
</feature>
<dbReference type="SUPFAM" id="SSF53756">
    <property type="entry name" value="UDP-Glycosyltransferase/glycogen phosphorylase"/>
    <property type="match status" value="1"/>
</dbReference>
<dbReference type="EMBL" id="JBEWTB010000002">
    <property type="protein sequence ID" value="MET4759011.1"/>
    <property type="molecule type" value="Genomic_DNA"/>
</dbReference>
<dbReference type="InterPro" id="IPR028098">
    <property type="entry name" value="Glyco_trans_4-like_N"/>
</dbReference>
<evidence type="ECO:0000313" key="4">
    <source>
        <dbReference type="EMBL" id="MET4759011.1"/>
    </source>
</evidence>